<comment type="subcellular location">
    <subcellularLocation>
        <location evidence="3">Cell outer membrane</location>
        <topology evidence="3">Multi-pass membrane protein</topology>
    </subcellularLocation>
</comment>
<comment type="similarity">
    <text evidence="3 4">Belongs to the TonB-dependent receptor family.</text>
</comment>
<keyword evidence="3" id="KW-1134">Transmembrane beta strand</keyword>
<dbReference type="Proteomes" id="UP001166291">
    <property type="component" value="Unassembled WGS sequence"/>
</dbReference>
<dbReference type="RefSeq" id="WP_219042068.1">
    <property type="nucleotide sequence ID" value="NZ_JAHWDQ010000001.1"/>
</dbReference>
<name>A0ABS6VNH9_9GAMM</name>
<keyword evidence="9" id="KW-1185">Reference proteome</keyword>
<organism evidence="8 9">
    <name type="scientific">Zhongshania aquimaris</name>
    <dbReference type="NCBI Taxonomy" id="2857107"/>
    <lineage>
        <taxon>Bacteria</taxon>
        <taxon>Pseudomonadati</taxon>
        <taxon>Pseudomonadota</taxon>
        <taxon>Gammaproteobacteria</taxon>
        <taxon>Cellvibrionales</taxon>
        <taxon>Spongiibacteraceae</taxon>
        <taxon>Zhongshania</taxon>
    </lineage>
</organism>
<evidence type="ECO:0000256" key="4">
    <source>
        <dbReference type="RuleBase" id="RU003357"/>
    </source>
</evidence>
<keyword evidence="3" id="KW-0812">Transmembrane</keyword>
<keyword evidence="2 4" id="KW-0798">TonB box</keyword>
<dbReference type="Pfam" id="PF07715">
    <property type="entry name" value="Plug"/>
    <property type="match status" value="1"/>
</dbReference>
<dbReference type="PANTHER" id="PTHR32552">
    <property type="entry name" value="FERRICHROME IRON RECEPTOR-RELATED"/>
    <property type="match status" value="1"/>
</dbReference>
<keyword evidence="8" id="KW-0675">Receptor</keyword>
<keyword evidence="3" id="KW-0813">Transport</keyword>
<gene>
    <name evidence="8" type="ORF">KXJ70_03550</name>
</gene>
<dbReference type="Pfam" id="PF00593">
    <property type="entry name" value="TonB_dep_Rec_b-barrel"/>
    <property type="match status" value="1"/>
</dbReference>
<protein>
    <submittedName>
        <fullName evidence="8">TonB-dependent receptor</fullName>
    </submittedName>
</protein>
<keyword evidence="1" id="KW-0406">Ion transport</keyword>
<evidence type="ECO:0000256" key="3">
    <source>
        <dbReference type="PROSITE-ProRule" id="PRU01360"/>
    </source>
</evidence>
<feature type="compositionally biased region" description="Polar residues" evidence="5">
    <location>
        <begin position="668"/>
        <end position="678"/>
    </location>
</feature>
<dbReference type="InterPro" id="IPR039426">
    <property type="entry name" value="TonB-dep_rcpt-like"/>
</dbReference>
<comment type="caution">
    <text evidence="8">The sequence shown here is derived from an EMBL/GenBank/DDBJ whole genome shotgun (WGS) entry which is preliminary data.</text>
</comment>
<dbReference type="InterPro" id="IPR012910">
    <property type="entry name" value="Plug_dom"/>
</dbReference>
<evidence type="ECO:0000259" key="7">
    <source>
        <dbReference type="Pfam" id="PF07715"/>
    </source>
</evidence>
<proteinExistence type="inferred from homology"/>
<evidence type="ECO:0000313" key="8">
    <source>
        <dbReference type="EMBL" id="MBW2939831.1"/>
    </source>
</evidence>
<evidence type="ECO:0000256" key="5">
    <source>
        <dbReference type="SAM" id="MobiDB-lite"/>
    </source>
</evidence>
<reference evidence="8" key="1">
    <citation type="submission" date="2021-07" db="EMBL/GenBank/DDBJ databases">
        <title>Zhongshania sp. CAU 1632 isolated from seawater.</title>
        <authorList>
            <person name="Kim W."/>
        </authorList>
    </citation>
    <scope>NUCLEOTIDE SEQUENCE</scope>
    <source>
        <strain evidence="8">CAU 1632</strain>
    </source>
</reference>
<sequence>MQVPKPRIKSMLQEIRKARINANCRLGGLLLVPFIIATSNIGTAAEAVSEGKEFTIEEVLVTARRRDESLQEVPVSVAVVTSESIDKLNIRKLEDMQSVVAGLTLEENSIAPSSSLRGVRFDTFASGFNPTVEFYLNDSPIVSLAAIQALFDIGQIEVLRGPQGTLRGRASPSGAITITTQKPDLQELGGYVDLTSSSNGGGNAKAAINLPLVEDKVAMRFAGFYEENDGNGVRSINSTDRSDYTGEGYRASFRVEPTDVLSINLMHQKISPDRKTLFQMESANIADPSLAASPRTIRSGDRLAVTNYAEQSSQDMARSGVEIALDLGEFTLNYSGSKTDIKVRRKTPYESGDLGDFFDASYNNPALDNIGQQLSGDTSGRSHEIRVASNEPLAGRFNVIAGLLIQDNNSENDILNPTALFAQVLNPATFAGKTLTPITSVTKSKEKSVFANVTWDLTEQDEISLGLRRIMFEAMSSVDLTSQGVTTRVSNFDEDWAETIYLLSYRHQFTDELMAYATAGSSWRPGISVVGDFSVTPSARERSFISLEPETSDSIEFGVKSTWLDRRLTVNAAAFYQQFEDYPYRAPGNGVNYISTSTRDGVNFTDTVAQFNFVSAVPINVYGIEVESGFQASENLSVGALFSYSKGEIDNGTVACNDYLPADGQPDSGGSPSVSDIRNGTGGDTVGACVVNYRSNNAPLWTATFSSEYSFPFVGLEAYVRGLVTMYGNSENDPSNPIDDVDAYNTVNAYAGIRDPEGKWEVMFYGKNVLDTERVSYREASPATADYQVLQFGNPGNPTQVTGAQGGTGVSSYRQIGMNAQRELGINFRYNF</sequence>
<dbReference type="PANTHER" id="PTHR32552:SF81">
    <property type="entry name" value="TONB-DEPENDENT OUTER MEMBRANE RECEPTOR"/>
    <property type="match status" value="1"/>
</dbReference>
<evidence type="ECO:0000256" key="1">
    <source>
        <dbReference type="ARBA" id="ARBA00023065"/>
    </source>
</evidence>
<dbReference type="EMBL" id="JAHWDQ010000001">
    <property type="protein sequence ID" value="MBW2939831.1"/>
    <property type="molecule type" value="Genomic_DNA"/>
</dbReference>
<accession>A0ABS6VNH9</accession>
<feature type="region of interest" description="Disordered" evidence="5">
    <location>
        <begin position="658"/>
        <end position="678"/>
    </location>
</feature>
<evidence type="ECO:0000259" key="6">
    <source>
        <dbReference type="Pfam" id="PF00593"/>
    </source>
</evidence>
<evidence type="ECO:0000313" key="9">
    <source>
        <dbReference type="Proteomes" id="UP001166291"/>
    </source>
</evidence>
<keyword evidence="3" id="KW-0998">Cell outer membrane</keyword>
<keyword evidence="3 4" id="KW-0472">Membrane</keyword>
<feature type="domain" description="TonB-dependent receptor-like beta-barrel" evidence="6">
    <location>
        <begin position="325"/>
        <end position="769"/>
    </location>
</feature>
<evidence type="ECO:0000256" key="2">
    <source>
        <dbReference type="ARBA" id="ARBA00023077"/>
    </source>
</evidence>
<feature type="domain" description="TonB-dependent receptor plug" evidence="7">
    <location>
        <begin position="70"/>
        <end position="175"/>
    </location>
</feature>
<dbReference type="InterPro" id="IPR000531">
    <property type="entry name" value="Beta-barrel_TonB"/>
</dbReference>
<dbReference type="PROSITE" id="PS52016">
    <property type="entry name" value="TONB_DEPENDENT_REC_3"/>
    <property type="match status" value="1"/>
</dbReference>